<evidence type="ECO:0000313" key="3">
    <source>
        <dbReference type="EMBL" id="BBI48154.1"/>
    </source>
</evidence>
<evidence type="ECO:0000259" key="2">
    <source>
        <dbReference type="Pfam" id="PF00248"/>
    </source>
</evidence>
<sequence>MRAIGLSNDTPWGVMRSLQLADKLDLPRVASIQNPYNLLNRSFEVGLAEIAHREDVGLLAYSPLGFGVLSGKYLNGAQPPQGRLTLYERFKRYTSPEAEAATQAYVTLAEKHELDPAQMALAFVNSRSFLTSNIIGATTMEQLESNLASESLKLDNEVLEAIEDIHRRMPNPCP</sequence>
<dbReference type="Gene3D" id="3.20.20.100">
    <property type="entry name" value="NADP-dependent oxidoreductase domain"/>
    <property type="match status" value="1"/>
</dbReference>
<reference evidence="4" key="1">
    <citation type="journal article" date="2019" name="Microbiol. Resour. Announc.">
        <title>Complete Genome Sequence of Halomonas olivaria, a Moderately Halophilic Bacterium Isolated from Olive Processing Effluents, Obtained by Nanopore Sequencing.</title>
        <authorList>
            <person name="Nagata S."/>
            <person name="Ii K.M."/>
            <person name="Tsukimi T."/>
            <person name="Miura M.C."/>
            <person name="Galipon J."/>
            <person name="Arakawa K."/>
        </authorList>
    </citation>
    <scope>NUCLEOTIDE SEQUENCE [LARGE SCALE GENOMIC DNA]</scope>
    <source>
        <strain evidence="4">TYRC17</strain>
    </source>
</reference>
<dbReference type="InterPro" id="IPR050523">
    <property type="entry name" value="AKR_Detox_Biosynth"/>
</dbReference>
<keyword evidence="1" id="KW-0560">Oxidoreductase</keyword>
<evidence type="ECO:0000256" key="1">
    <source>
        <dbReference type="ARBA" id="ARBA00023002"/>
    </source>
</evidence>
<organism evidence="3 4">
    <name type="scientific">Vreelandella olivaria</name>
    <dbReference type="NCBI Taxonomy" id="390919"/>
    <lineage>
        <taxon>Bacteria</taxon>
        <taxon>Pseudomonadati</taxon>
        <taxon>Pseudomonadota</taxon>
        <taxon>Gammaproteobacteria</taxon>
        <taxon>Oceanospirillales</taxon>
        <taxon>Halomonadaceae</taxon>
        <taxon>Vreelandella</taxon>
    </lineage>
</organism>
<dbReference type="InterPro" id="IPR023210">
    <property type="entry name" value="NADP_OxRdtase_dom"/>
</dbReference>
<dbReference type="EMBL" id="AP019416">
    <property type="protein sequence ID" value="BBI48154.1"/>
    <property type="molecule type" value="Genomic_DNA"/>
</dbReference>
<name>A0ABM7GCK0_9GAMM</name>
<evidence type="ECO:0000313" key="4">
    <source>
        <dbReference type="Proteomes" id="UP000289555"/>
    </source>
</evidence>
<protein>
    <recommendedName>
        <fullName evidence="2">NADP-dependent oxidoreductase domain-containing protein</fullName>
    </recommendedName>
</protein>
<dbReference type="PANTHER" id="PTHR43364:SF4">
    <property type="entry name" value="NAD(P)-LINKED OXIDOREDUCTASE SUPERFAMILY PROTEIN"/>
    <property type="match status" value="1"/>
</dbReference>
<dbReference type="PANTHER" id="PTHR43364">
    <property type="entry name" value="NADH-SPECIFIC METHYLGLYOXAL REDUCTASE-RELATED"/>
    <property type="match status" value="1"/>
</dbReference>
<dbReference type="InterPro" id="IPR036812">
    <property type="entry name" value="NAD(P)_OxRdtase_dom_sf"/>
</dbReference>
<dbReference type="Pfam" id="PF00248">
    <property type="entry name" value="Aldo_ket_red"/>
    <property type="match status" value="1"/>
</dbReference>
<accession>A0ABM7GCK0</accession>
<gene>
    <name evidence="3" type="ORF">HORIV_05750</name>
</gene>
<proteinExistence type="predicted"/>
<feature type="domain" description="NADP-dependent oxidoreductase" evidence="2">
    <location>
        <begin position="2"/>
        <end position="165"/>
    </location>
</feature>
<dbReference type="Proteomes" id="UP000289555">
    <property type="component" value="Chromosome"/>
</dbReference>
<dbReference type="SUPFAM" id="SSF51430">
    <property type="entry name" value="NAD(P)-linked oxidoreductase"/>
    <property type="match status" value="1"/>
</dbReference>
<keyword evidence="4" id="KW-1185">Reference proteome</keyword>